<reference evidence="2" key="1">
    <citation type="journal article" date="2020" name="mSystems">
        <title>Genome- and Community-Level Interaction Insights into Carbon Utilization and Element Cycling Functions of Hydrothermarchaeota in Hydrothermal Sediment.</title>
        <authorList>
            <person name="Zhou Z."/>
            <person name="Liu Y."/>
            <person name="Xu W."/>
            <person name="Pan J."/>
            <person name="Luo Z.H."/>
            <person name="Li M."/>
        </authorList>
    </citation>
    <scope>NUCLEOTIDE SEQUENCE [LARGE SCALE GENOMIC DNA]</scope>
    <source>
        <strain evidence="2">HyVt-493</strain>
    </source>
</reference>
<dbReference type="PROSITE" id="PS51257">
    <property type="entry name" value="PROKAR_LIPOPROTEIN"/>
    <property type="match status" value="1"/>
</dbReference>
<evidence type="ECO:0000256" key="1">
    <source>
        <dbReference type="SAM" id="SignalP"/>
    </source>
</evidence>
<evidence type="ECO:0000313" key="2">
    <source>
        <dbReference type="EMBL" id="HFC93030.1"/>
    </source>
</evidence>
<feature type="chain" id="PRO_5031243010" description="Glycine zipper 2TM domain-containing protein" evidence="1">
    <location>
        <begin position="30"/>
        <end position="69"/>
    </location>
</feature>
<proteinExistence type="predicted"/>
<dbReference type="EMBL" id="DRMS01000355">
    <property type="protein sequence ID" value="HFC93030.1"/>
    <property type="molecule type" value="Genomic_DNA"/>
</dbReference>
<keyword evidence="1" id="KW-0732">Signal</keyword>
<accession>A0A7V2T0R6</accession>
<protein>
    <recommendedName>
        <fullName evidence="3">Glycine zipper 2TM domain-containing protein</fullName>
    </recommendedName>
</protein>
<comment type="caution">
    <text evidence="2">The sequence shown here is derived from an EMBL/GenBank/DDBJ whole genome shotgun (WGS) entry which is preliminary data.</text>
</comment>
<dbReference type="Proteomes" id="UP000885750">
    <property type="component" value="Unassembled WGS sequence"/>
</dbReference>
<feature type="signal peptide" evidence="1">
    <location>
        <begin position="1"/>
        <end position="29"/>
    </location>
</feature>
<gene>
    <name evidence="2" type="ORF">ENJ51_09480</name>
</gene>
<sequence>MLKKNLNSLCVSSLIFLSGCSTIGSLAGAAIATKAGENALVGSVIGGVAGQAIGNATGQVATGALGQVI</sequence>
<organism evidence="2">
    <name type="scientific">Leucothrix mucor</name>
    <dbReference type="NCBI Taxonomy" id="45248"/>
    <lineage>
        <taxon>Bacteria</taxon>
        <taxon>Pseudomonadati</taxon>
        <taxon>Pseudomonadota</taxon>
        <taxon>Gammaproteobacteria</taxon>
        <taxon>Thiotrichales</taxon>
        <taxon>Thiotrichaceae</taxon>
        <taxon>Leucothrix</taxon>
    </lineage>
</organism>
<evidence type="ECO:0008006" key="3">
    <source>
        <dbReference type="Google" id="ProtNLM"/>
    </source>
</evidence>
<name>A0A7V2T0R6_LEUMU</name>
<dbReference type="AlphaFoldDB" id="A0A7V2T0R6"/>